<reference evidence="3 4" key="2">
    <citation type="submission" date="2016-10" db="EMBL/GenBank/DDBJ databases">
        <authorList>
            <person name="Varghese N."/>
            <person name="Submissions S."/>
        </authorList>
    </citation>
    <scope>NUCLEOTIDE SEQUENCE [LARGE SCALE GENOMIC DNA]</scope>
    <source>
        <strain evidence="3 4">DSM 24802</strain>
    </source>
</reference>
<evidence type="ECO:0000256" key="1">
    <source>
        <dbReference type="SAM" id="Phobius"/>
    </source>
</evidence>
<evidence type="ECO:0000313" key="2">
    <source>
        <dbReference type="EMBL" id="GHD98070.1"/>
    </source>
</evidence>
<sequence>MIRALRELRGVGCPYCGHNTRVFSSHCGLCHRRKPFARRLPLILLYLAIPLLALATYLVVRLTRSSRQTTTSIGVWLPTPNTRL</sequence>
<proteinExistence type="predicted"/>
<feature type="transmembrane region" description="Helical" evidence="1">
    <location>
        <begin position="42"/>
        <end position="60"/>
    </location>
</feature>
<dbReference type="AlphaFoldDB" id="A0AAN4ZWY8"/>
<dbReference type="EMBL" id="FNOB01000004">
    <property type="protein sequence ID" value="SDW54587.1"/>
    <property type="molecule type" value="Genomic_DNA"/>
</dbReference>
<reference evidence="2" key="3">
    <citation type="submission" date="2023-06" db="EMBL/GenBank/DDBJ databases">
        <authorList>
            <person name="Sun Q."/>
            <person name="Zhou Y."/>
        </authorList>
    </citation>
    <scope>NUCLEOTIDE SEQUENCE</scope>
    <source>
        <strain evidence="2">CGMCC 1.10859</strain>
    </source>
</reference>
<evidence type="ECO:0000313" key="3">
    <source>
        <dbReference type="EMBL" id="SDW54587.1"/>
    </source>
</evidence>
<gene>
    <name evidence="2" type="ORF">GCM10008024_00110</name>
    <name evidence="3" type="ORF">SAMN05444006_104206</name>
</gene>
<dbReference type="EMBL" id="BNAB01000001">
    <property type="protein sequence ID" value="GHD98070.1"/>
    <property type="molecule type" value="Genomic_DNA"/>
</dbReference>
<comment type="caution">
    <text evidence="2">The sequence shown here is derived from an EMBL/GenBank/DDBJ whole genome shotgun (WGS) entry which is preliminary data.</text>
</comment>
<keyword evidence="1" id="KW-0472">Membrane</keyword>
<protein>
    <submittedName>
        <fullName evidence="2">Uncharacterized protein</fullName>
    </submittedName>
</protein>
<accession>A0AAN4ZWY8</accession>
<organism evidence="2 5">
    <name type="scientific">Allgaiera indica</name>
    <dbReference type="NCBI Taxonomy" id="765699"/>
    <lineage>
        <taxon>Bacteria</taxon>
        <taxon>Pseudomonadati</taxon>
        <taxon>Pseudomonadota</taxon>
        <taxon>Alphaproteobacteria</taxon>
        <taxon>Rhodobacterales</taxon>
        <taxon>Paracoccaceae</taxon>
        <taxon>Allgaiera</taxon>
    </lineage>
</organism>
<dbReference type="Proteomes" id="UP000199541">
    <property type="component" value="Unassembled WGS sequence"/>
</dbReference>
<evidence type="ECO:0000313" key="5">
    <source>
        <dbReference type="Proteomes" id="UP000634647"/>
    </source>
</evidence>
<name>A0AAN4ZWY8_9RHOB</name>
<keyword evidence="1" id="KW-1133">Transmembrane helix</keyword>
<keyword evidence="4" id="KW-1185">Reference proteome</keyword>
<keyword evidence="1" id="KW-0812">Transmembrane</keyword>
<dbReference type="Proteomes" id="UP000634647">
    <property type="component" value="Unassembled WGS sequence"/>
</dbReference>
<evidence type="ECO:0000313" key="4">
    <source>
        <dbReference type="Proteomes" id="UP000199541"/>
    </source>
</evidence>
<reference evidence="2" key="1">
    <citation type="journal article" date="2014" name="Int. J. Syst. Evol. Microbiol.">
        <title>Complete genome sequence of Corynebacterium casei LMG S-19264T (=DSM 44701T), isolated from a smear-ripened cheese.</title>
        <authorList>
            <consortium name="US DOE Joint Genome Institute (JGI-PGF)"/>
            <person name="Walter F."/>
            <person name="Albersmeier A."/>
            <person name="Kalinowski J."/>
            <person name="Ruckert C."/>
        </authorList>
    </citation>
    <scope>NUCLEOTIDE SEQUENCE</scope>
    <source>
        <strain evidence="2">CGMCC 1.10859</strain>
    </source>
</reference>